<dbReference type="GeneID" id="127750705"/>
<evidence type="ECO:0000256" key="6">
    <source>
        <dbReference type="ARBA" id="ARBA00022801"/>
    </source>
</evidence>
<evidence type="ECO:0000256" key="2">
    <source>
        <dbReference type="ARBA" id="ARBA00004123"/>
    </source>
</evidence>
<protein>
    <submittedName>
        <fullName evidence="10">Uncharacterized protein LOC127750705</fullName>
    </submittedName>
</protein>
<evidence type="ECO:0000259" key="8">
    <source>
        <dbReference type="Pfam" id="PF13359"/>
    </source>
</evidence>
<dbReference type="PANTHER" id="PTHR22930:SF269">
    <property type="entry name" value="NUCLEASE HARBI1-LIKE PROTEIN"/>
    <property type="match status" value="1"/>
</dbReference>
<dbReference type="PANTHER" id="PTHR22930">
    <property type="match status" value="1"/>
</dbReference>
<evidence type="ECO:0000256" key="4">
    <source>
        <dbReference type="ARBA" id="ARBA00022722"/>
    </source>
</evidence>
<evidence type="ECO:0000256" key="3">
    <source>
        <dbReference type="ARBA" id="ARBA00006958"/>
    </source>
</evidence>
<evidence type="ECO:0000256" key="1">
    <source>
        <dbReference type="ARBA" id="ARBA00001968"/>
    </source>
</evidence>
<dbReference type="GO" id="GO:0016787">
    <property type="term" value="F:hydrolase activity"/>
    <property type="evidence" value="ECO:0007669"/>
    <property type="project" value="UniProtKB-KW"/>
</dbReference>
<comment type="similarity">
    <text evidence="3">Belongs to the HARBI1 family.</text>
</comment>
<evidence type="ECO:0000313" key="10">
    <source>
        <dbReference type="RefSeq" id="XP_052129021.1"/>
    </source>
</evidence>
<dbReference type="OrthoDB" id="7551940at2759"/>
<keyword evidence="5" id="KW-0479">Metal-binding</keyword>
<proteinExistence type="inferred from homology"/>
<dbReference type="InterPro" id="IPR045249">
    <property type="entry name" value="HARBI1-like"/>
</dbReference>
<evidence type="ECO:0000256" key="5">
    <source>
        <dbReference type="ARBA" id="ARBA00022723"/>
    </source>
</evidence>
<dbReference type="InterPro" id="IPR027806">
    <property type="entry name" value="HARBI1_dom"/>
</dbReference>
<accession>A0A9C6X4I0</accession>
<dbReference type="Proteomes" id="UP000504606">
    <property type="component" value="Unplaced"/>
</dbReference>
<keyword evidence="4" id="KW-0540">Nuclease</keyword>
<dbReference type="RefSeq" id="XP_052129021.1">
    <property type="nucleotide sequence ID" value="XM_052273061.1"/>
</dbReference>
<evidence type="ECO:0000256" key="7">
    <source>
        <dbReference type="ARBA" id="ARBA00023242"/>
    </source>
</evidence>
<dbReference type="Pfam" id="PF13359">
    <property type="entry name" value="DDE_Tnp_4"/>
    <property type="match status" value="1"/>
</dbReference>
<name>A0A9C6X4I0_FRAOC</name>
<reference evidence="10" key="1">
    <citation type="submission" date="2025-08" db="UniProtKB">
        <authorList>
            <consortium name="RefSeq"/>
        </authorList>
    </citation>
    <scope>IDENTIFICATION</scope>
    <source>
        <tissue evidence="10">Whole organism</tissue>
    </source>
</reference>
<dbReference type="GO" id="GO:0004518">
    <property type="term" value="F:nuclease activity"/>
    <property type="evidence" value="ECO:0007669"/>
    <property type="project" value="UniProtKB-KW"/>
</dbReference>
<dbReference type="GO" id="GO:0005634">
    <property type="term" value="C:nucleus"/>
    <property type="evidence" value="ECO:0007669"/>
    <property type="project" value="UniProtKB-SubCell"/>
</dbReference>
<keyword evidence="7" id="KW-0539">Nucleus</keyword>
<dbReference type="AlphaFoldDB" id="A0A9C6X4I0"/>
<keyword evidence="9" id="KW-1185">Reference proteome</keyword>
<dbReference type="KEGG" id="foc:127750705"/>
<gene>
    <name evidence="10" type="primary">LOC127750705</name>
</gene>
<feature type="domain" description="DDE Tnp4" evidence="8">
    <location>
        <begin position="3"/>
        <end position="109"/>
    </location>
</feature>
<dbReference type="GO" id="GO:0046872">
    <property type="term" value="F:metal ion binding"/>
    <property type="evidence" value="ECO:0007669"/>
    <property type="project" value="UniProtKB-KW"/>
</dbReference>
<keyword evidence="6" id="KW-0378">Hydrolase</keyword>
<organism evidence="9 10">
    <name type="scientific">Frankliniella occidentalis</name>
    <name type="common">Western flower thrips</name>
    <name type="synonym">Euthrips occidentalis</name>
    <dbReference type="NCBI Taxonomy" id="133901"/>
    <lineage>
        <taxon>Eukaryota</taxon>
        <taxon>Metazoa</taxon>
        <taxon>Ecdysozoa</taxon>
        <taxon>Arthropoda</taxon>
        <taxon>Hexapoda</taxon>
        <taxon>Insecta</taxon>
        <taxon>Pterygota</taxon>
        <taxon>Neoptera</taxon>
        <taxon>Paraneoptera</taxon>
        <taxon>Thysanoptera</taxon>
        <taxon>Terebrantia</taxon>
        <taxon>Thripoidea</taxon>
        <taxon>Thripidae</taxon>
        <taxon>Frankliniella</taxon>
    </lineage>
</organism>
<sequence length="142" mass="16461">MVLMATCDAQYKFTTIDIGQYGSLSDGGVWGNSDFSLDRNNGRHMMRPYPRRSLQTDEHRIFNYRLSRARRTIENAFGILCSRWQILHQPLRMSPTNAQNLFAALCVLHHFIMVGEEMKAPQDHQYVPPNFLDRELQDGTVD</sequence>
<comment type="cofactor">
    <cofactor evidence="1">
        <name>a divalent metal cation</name>
        <dbReference type="ChEBI" id="CHEBI:60240"/>
    </cofactor>
</comment>
<evidence type="ECO:0000313" key="9">
    <source>
        <dbReference type="Proteomes" id="UP000504606"/>
    </source>
</evidence>
<comment type="subcellular location">
    <subcellularLocation>
        <location evidence="2">Nucleus</location>
    </subcellularLocation>
</comment>